<feature type="region of interest" description="Disordered" evidence="1">
    <location>
        <begin position="1"/>
        <end position="67"/>
    </location>
</feature>
<protein>
    <submittedName>
        <fullName evidence="2">Uncharacterized protein</fullName>
    </submittedName>
</protein>
<evidence type="ECO:0000313" key="2">
    <source>
        <dbReference type="EMBL" id="SPM42802.1"/>
    </source>
</evidence>
<dbReference type="AlphaFoldDB" id="A0A2U3PGA6"/>
<proteinExistence type="predicted"/>
<dbReference type="OrthoDB" id="4740103at2"/>
<keyword evidence="3" id="KW-1185">Reference proteome</keyword>
<dbReference type="RefSeq" id="WP_077081181.1">
    <property type="nucleotide sequence ID" value="NZ_FUEZ01000004.1"/>
</dbReference>
<evidence type="ECO:0000313" key="3">
    <source>
        <dbReference type="Proteomes" id="UP000240424"/>
    </source>
</evidence>
<accession>A0A2U3PGA6</accession>
<dbReference type="Proteomes" id="UP000240424">
    <property type="component" value="Unassembled WGS sequence"/>
</dbReference>
<name>A0A2U3PGA6_9MYCO</name>
<evidence type="ECO:0000256" key="1">
    <source>
        <dbReference type="SAM" id="MobiDB-lite"/>
    </source>
</evidence>
<sequence length="67" mass="7350">MHDTEGFPDDVPVADAVEQNQSTGDALSGDDAPVRLDESDVPLETTFSDWQDQREAVPIDEAEFDGR</sequence>
<dbReference type="STRING" id="1841861.GCA_900157365_03342"/>
<feature type="compositionally biased region" description="Acidic residues" evidence="1">
    <location>
        <begin position="58"/>
        <end position="67"/>
    </location>
</feature>
<reference evidence="2 3" key="1">
    <citation type="submission" date="2017-01" db="EMBL/GenBank/DDBJ databases">
        <authorList>
            <consortium name="Urmite Genomes"/>
        </authorList>
    </citation>
    <scope>NUCLEOTIDE SEQUENCE [LARGE SCALE GENOMIC DNA]</scope>
    <source>
        <strain evidence="2 3">AB215</strain>
    </source>
</reference>
<dbReference type="EMBL" id="FUEZ01000004">
    <property type="protein sequence ID" value="SPM42802.1"/>
    <property type="molecule type" value="Genomic_DNA"/>
</dbReference>
<organism evidence="2 3">
    <name type="scientific">Mycobacterium numidiamassiliense</name>
    <dbReference type="NCBI Taxonomy" id="1841861"/>
    <lineage>
        <taxon>Bacteria</taxon>
        <taxon>Bacillati</taxon>
        <taxon>Actinomycetota</taxon>
        <taxon>Actinomycetes</taxon>
        <taxon>Mycobacteriales</taxon>
        <taxon>Mycobacteriaceae</taxon>
        <taxon>Mycobacterium</taxon>
    </lineage>
</organism>
<gene>
    <name evidence="2" type="ORF">MNAB215_5022</name>
</gene>